<dbReference type="EMBL" id="GBRH01185937">
    <property type="protein sequence ID" value="JAE11959.1"/>
    <property type="molecule type" value="Transcribed_RNA"/>
</dbReference>
<organism evidence="1">
    <name type="scientific">Arundo donax</name>
    <name type="common">Giant reed</name>
    <name type="synonym">Donax arundinaceus</name>
    <dbReference type="NCBI Taxonomy" id="35708"/>
    <lineage>
        <taxon>Eukaryota</taxon>
        <taxon>Viridiplantae</taxon>
        <taxon>Streptophyta</taxon>
        <taxon>Embryophyta</taxon>
        <taxon>Tracheophyta</taxon>
        <taxon>Spermatophyta</taxon>
        <taxon>Magnoliopsida</taxon>
        <taxon>Liliopsida</taxon>
        <taxon>Poales</taxon>
        <taxon>Poaceae</taxon>
        <taxon>PACMAD clade</taxon>
        <taxon>Arundinoideae</taxon>
        <taxon>Arundineae</taxon>
        <taxon>Arundo</taxon>
    </lineage>
</organism>
<proteinExistence type="predicted"/>
<dbReference type="AlphaFoldDB" id="A0A0A9FL45"/>
<sequence>MNLIRITNSYDTNSTVHTQSFITVVSYVSSPNQSGVPFLNLIYRERGQKIKDDVGEKHGIIKKHMHLSKGEFGVDCNLILRLTVYSEQTVVLY</sequence>
<protein>
    <submittedName>
        <fullName evidence="1">Uncharacterized protein</fullName>
    </submittedName>
</protein>
<evidence type="ECO:0000313" key="1">
    <source>
        <dbReference type="EMBL" id="JAE11959.1"/>
    </source>
</evidence>
<reference evidence="1" key="1">
    <citation type="submission" date="2014-09" db="EMBL/GenBank/DDBJ databases">
        <authorList>
            <person name="Magalhaes I.L.F."/>
            <person name="Oliveira U."/>
            <person name="Santos F.R."/>
            <person name="Vidigal T.H.D.A."/>
            <person name="Brescovit A.D."/>
            <person name="Santos A.J."/>
        </authorList>
    </citation>
    <scope>NUCLEOTIDE SEQUENCE</scope>
    <source>
        <tissue evidence="1">Shoot tissue taken approximately 20 cm above the soil surface</tissue>
    </source>
</reference>
<accession>A0A0A9FL45</accession>
<name>A0A0A9FL45_ARUDO</name>
<reference evidence="1" key="2">
    <citation type="journal article" date="2015" name="Data Brief">
        <title>Shoot transcriptome of the giant reed, Arundo donax.</title>
        <authorList>
            <person name="Barrero R.A."/>
            <person name="Guerrero F.D."/>
            <person name="Moolhuijzen P."/>
            <person name="Goolsby J.A."/>
            <person name="Tidwell J."/>
            <person name="Bellgard S.E."/>
            <person name="Bellgard M.I."/>
        </authorList>
    </citation>
    <scope>NUCLEOTIDE SEQUENCE</scope>
    <source>
        <tissue evidence="1">Shoot tissue taken approximately 20 cm above the soil surface</tissue>
    </source>
</reference>